<evidence type="ECO:0000256" key="2">
    <source>
        <dbReference type="ARBA" id="ARBA00004173"/>
    </source>
</evidence>
<evidence type="ECO:0000256" key="6">
    <source>
        <dbReference type="ARBA" id="ARBA00023128"/>
    </source>
</evidence>
<gene>
    <name evidence="9" type="ORF">LAQU0_S01e04610g</name>
</gene>
<evidence type="ECO:0000259" key="7">
    <source>
        <dbReference type="Pfam" id="PF10644"/>
    </source>
</evidence>
<evidence type="ECO:0000256" key="1">
    <source>
        <dbReference type="ARBA" id="ARBA00003757"/>
    </source>
</evidence>
<dbReference type="GO" id="GO:0005739">
    <property type="term" value="C:mitochondrion"/>
    <property type="evidence" value="ECO:0007669"/>
    <property type="project" value="UniProtKB-SubCell"/>
</dbReference>
<evidence type="ECO:0000256" key="3">
    <source>
        <dbReference type="ARBA" id="ARBA00008507"/>
    </source>
</evidence>
<comment type="subcellular location">
    <subcellularLocation>
        <location evidence="2">Mitochondrion</location>
    </subcellularLocation>
</comment>
<dbReference type="EMBL" id="LN890560">
    <property type="protein sequence ID" value="CUS20348.1"/>
    <property type="molecule type" value="Genomic_DNA"/>
</dbReference>
<protein>
    <recommendedName>
        <fullName evidence="4">Protein DML1</fullName>
    </recommendedName>
    <alternativeName>
        <fullName evidence="5">Protein dml1</fullName>
    </alternativeName>
</protein>
<evidence type="ECO:0000313" key="9">
    <source>
        <dbReference type="EMBL" id="CUS20348.1"/>
    </source>
</evidence>
<feature type="domain" description="DML1/Misato tubulin" evidence="8">
    <location>
        <begin position="124"/>
        <end position="288"/>
    </location>
</feature>
<evidence type="ECO:0000313" key="10">
    <source>
        <dbReference type="Proteomes" id="UP000236544"/>
    </source>
</evidence>
<keyword evidence="10" id="KW-1185">Reference proteome</keyword>
<dbReference type="InterPro" id="IPR019605">
    <property type="entry name" value="Misato_II_tubulin-like"/>
</dbReference>
<dbReference type="Pfam" id="PF10644">
    <property type="entry name" value="Misat_Tub_SegII"/>
    <property type="match status" value="1"/>
</dbReference>
<dbReference type="SUPFAM" id="SSF52490">
    <property type="entry name" value="Tubulin nucleotide-binding domain-like"/>
    <property type="match status" value="1"/>
</dbReference>
<dbReference type="InterPro" id="IPR029209">
    <property type="entry name" value="DML1/Misato_tubulin"/>
</dbReference>
<dbReference type="Gene3D" id="3.40.50.1440">
    <property type="entry name" value="Tubulin/FtsZ, GTPase domain"/>
    <property type="match status" value="1"/>
</dbReference>
<proteinExistence type="inferred from homology"/>
<accession>A0A0P1KNY8</accession>
<dbReference type="InterPro" id="IPR036525">
    <property type="entry name" value="Tubulin/FtsZ_GTPase_sf"/>
</dbReference>
<reference evidence="10" key="1">
    <citation type="submission" date="2015-10" db="EMBL/GenBank/DDBJ databases">
        <authorList>
            <person name="Devillers H."/>
        </authorList>
    </citation>
    <scope>NUCLEOTIDE SEQUENCE [LARGE SCALE GENOMIC DNA]</scope>
</reference>
<dbReference type="Pfam" id="PF14881">
    <property type="entry name" value="Tubulin_3"/>
    <property type="match status" value="1"/>
</dbReference>
<comment type="function">
    <text evidence="1">Involved in the partitioning of the mitochondrial organelle and mitochondrial DNA (mtDNA) inheritance.</text>
</comment>
<sequence length="466" mass="53556">MREVISISASHRTNHVLTQFYNCQEEQLRDFDSENEPGVFLNPVVDRISKTVSYKPRALLWDAKTGNGALGAHQYSSTKDFFYGSENQKPKDLLSQTGVKVIQTHEPIPKSEYQTALDTNTPTPSLSDQNCKYWSDYSKLIFGASNLNILDHWYHNVENPSAPDFENLHQTYFDNYETGFQEFATNYCSDFFDEKLRAQLEMCDELQGINLLSEVDNGWGGFSSSMLSNIRDELPKINILTWGFNEDDALSLGQSIRSTKTKFQTLCNKIRSTLSLVQESNLFFPIYSDPELPLWTFAGRTCMLFDAINSCASNRESENRCTFNQMIGKITSGEPQRNIVSTLGIKGLDFSFYSRIPTYKGSSQKTYSHLSILRGQENEATDDCTIKTYPWRPSDTIPEQLKGITNYTTNLAVTERPRDVFRHWEAMVSRYFRYDTDREELKEELGRLAETYEEGWYDDYDSGDDV</sequence>
<comment type="similarity">
    <text evidence="3">Belongs to the misato family.</text>
</comment>
<evidence type="ECO:0000256" key="5">
    <source>
        <dbReference type="ARBA" id="ARBA00022030"/>
    </source>
</evidence>
<feature type="domain" description="Misato Segment II tubulin-like" evidence="7">
    <location>
        <begin position="2"/>
        <end position="118"/>
    </location>
</feature>
<keyword evidence="6" id="KW-0496">Mitochondrion</keyword>
<organism evidence="9 10">
    <name type="scientific">Lachancea quebecensis</name>
    <dbReference type="NCBI Taxonomy" id="1654605"/>
    <lineage>
        <taxon>Eukaryota</taxon>
        <taxon>Fungi</taxon>
        <taxon>Dikarya</taxon>
        <taxon>Ascomycota</taxon>
        <taxon>Saccharomycotina</taxon>
        <taxon>Saccharomycetes</taxon>
        <taxon>Saccharomycetales</taxon>
        <taxon>Saccharomycetaceae</taxon>
        <taxon>Lachancea</taxon>
    </lineage>
</organism>
<dbReference type="GO" id="GO:0007005">
    <property type="term" value="P:mitochondrion organization"/>
    <property type="evidence" value="ECO:0007669"/>
    <property type="project" value="InterPro"/>
</dbReference>
<dbReference type="InterPro" id="IPR049942">
    <property type="entry name" value="DML1/Misato"/>
</dbReference>
<dbReference type="Proteomes" id="UP000236544">
    <property type="component" value="Unassembled WGS sequence"/>
</dbReference>
<name>A0A0P1KNY8_9SACH</name>
<evidence type="ECO:0000256" key="4">
    <source>
        <dbReference type="ARBA" id="ARBA00014097"/>
    </source>
</evidence>
<dbReference type="AlphaFoldDB" id="A0A0P1KNY8"/>
<evidence type="ECO:0000259" key="8">
    <source>
        <dbReference type="Pfam" id="PF14881"/>
    </source>
</evidence>
<dbReference type="PANTHER" id="PTHR13391:SF0">
    <property type="entry name" value="PROTEIN MISATO HOMOLOG 1"/>
    <property type="match status" value="1"/>
</dbReference>
<dbReference type="OrthoDB" id="271881at2759"/>
<dbReference type="PANTHER" id="PTHR13391">
    <property type="entry name" value="MITOCHONDRIAL DISTRIBUTION REGULATOR MISATO"/>
    <property type="match status" value="1"/>
</dbReference>